<dbReference type="OrthoDB" id="306726at2"/>
<organism evidence="1 2">
    <name type="scientific">Granulicatella balaenopterae</name>
    <dbReference type="NCBI Taxonomy" id="137733"/>
    <lineage>
        <taxon>Bacteria</taxon>
        <taxon>Bacillati</taxon>
        <taxon>Bacillota</taxon>
        <taxon>Bacilli</taxon>
        <taxon>Lactobacillales</taxon>
        <taxon>Carnobacteriaceae</taxon>
        <taxon>Granulicatella</taxon>
    </lineage>
</organism>
<dbReference type="EMBL" id="FOGF01000002">
    <property type="protein sequence ID" value="SEQ59595.1"/>
    <property type="molecule type" value="Genomic_DNA"/>
</dbReference>
<keyword evidence="2" id="KW-1185">Reference proteome</keyword>
<reference evidence="1 2" key="1">
    <citation type="submission" date="2016-10" db="EMBL/GenBank/DDBJ databases">
        <authorList>
            <person name="de Groot N.N."/>
        </authorList>
    </citation>
    <scope>NUCLEOTIDE SEQUENCE [LARGE SCALE GENOMIC DNA]</scope>
    <source>
        <strain evidence="1 2">DSM 15827</strain>
    </source>
</reference>
<proteinExistence type="predicted"/>
<dbReference type="STRING" id="137733.SAMN05421767_10250"/>
<evidence type="ECO:0000313" key="2">
    <source>
        <dbReference type="Proteomes" id="UP000198556"/>
    </source>
</evidence>
<dbReference type="RefSeq" id="WP_089745649.1">
    <property type="nucleotide sequence ID" value="NZ_FOGF01000002.1"/>
</dbReference>
<gene>
    <name evidence="1" type="ORF">SAMN05421767_10250</name>
</gene>
<evidence type="ECO:0000313" key="1">
    <source>
        <dbReference type="EMBL" id="SEQ59595.1"/>
    </source>
</evidence>
<dbReference type="AlphaFoldDB" id="A0A1H9HB87"/>
<sequence length="212" mass="25137">MIFITERDLKDKYRKNPFVKFQLQSNNRLTPEARQFLLDRKIEICDYQEEENYPEPESCQDETSLEEPCFMKEEYDNKTIYHVNLLVADLYEVAVLLKDQSFFYSQTLFRIGEATKELVIYDPDCPKRVDNEETIRKYYLEAMDYEKITPIHVLGENGVILVKLERIRQEFLLLSCNPSLQTATIYQFVKEITEIISSILGEMKPCQKKTQT</sequence>
<accession>A0A1H9HB87</accession>
<protein>
    <submittedName>
        <fullName evidence="1">Uncharacterized protein</fullName>
    </submittedName>
</protein>
<name>A0A1H9HB87_9LACT</name>
<dbReference type="Proteomes" id="UP000198556">
    <property type="component" value="Unassembled WGS sequence"/>
</dbReference>